<evidence type="ECO:0000256" key="3">
    <source>
        <dbReference type="SAM" id="SignalP"/>
    </source>
</evidence>
<evidence type="ECO:0000313" key="5">
    <source>
        <dbReference type="Proteomes" id="UP001556367"/>
    </source>
</evidence>
<keyword evidence="2" id="KW-0812">Transmembrane</keyword>
<dbReference type="Proteomes" id="UP001556367">
    <property type="component" value="Unassembled WGS sequence"/>
</dbReference>
<protein>
    <recommendedName>
        <fullName evidence="6">Macrofage activating glycoprotein</fullName>
    </recommendedName>
</protein>
<feature type="compositionally biased region" description="Low complexity" evidence="1">
    <location>
        <begin position="282"/>
        <end position="319"/>
    </location>
</feature>
<keyword evidence="2" id="KW-1133">Transmembrane helix</keyword>
<organism evidence="4 5">
    <name type="scientific">Hohenbuehelia grisea</name>
    <dbReference type="NCBI Taxonomy" id="104357"/>
    <lineage>
        <taxon>Eukaryota</taxon>
        <taxon>Fungi</taxon>
        <taxon>Dikarya</taxon>
        <taxon>Basidiomycota</taxon>
        <taxon>Agaricomycotina</taxon>
        <taxon>Agaricomycetes</taxon>
        <taxon>Agaricomycetidae</taxon>
        <taxon>Agaricales</taxon>
        <taxon>Pleurotineae</taxon>
        <taxon>Pleurotaceae</taxon>
        <taxon>Hohenbuehelia</taxon>
    </lineage>
</organism>
<evidence type="ECO:0000256" key="2">
    <source>
        <dbReference type="SAM" id="Phobius"/>
    </source>
</evidence>
<feature type="signal peptide" evidence="3">
    <location>
        <begin position="1"/>
        <end position="28"/>
    </location>
</feature>
<reference evidence="5" key="1">
    <citation type="submission" date="2024-06" db="EMBL/GenBank/DDBJ databases">
        <title>Multi-omics analyses provide insights into the biosynthesis of the anticancer antibiotic pleurotin in Hohenbuehelia grisea.</title>
        <authorList>
            <person name="Weaver J.A."/>
            <person name="Alberti F."/>
        </authorList>
    </citation>
    <scope>NUCLEOTIDE SEQUENCE [LARGE SCALE GENOMIC DNA]</scope>
    <source>
        <strain evidence="5">T-177</strain>
    </source>
</reference>
<keyword evidence="2" id="KW-0472">Membrane</keyword>
<feature type="transmembrane region" description="Helical" evidence="2">
    <location>
        <begin position="332"/>
        <end position="353"/>
    </location>
</feature>
<feature type="region of interest" description="Disordered" evidence="1">
    <location>
        <begin position="282"/>
        <end position="322"/>
    </location>
</feature>
<proteinExistence type="predicted"/>
<feature type="chain" id="PRO_5046381970" description="Macrofage activating glycoprotein" evidence="3">
    <location>
        <begin position="29"/>
        <end position="354"/>
    </location>
</feature>
<sequence length="354" mass="36887">MMLNYKGMMAPSLLIASFVLLIGTSVRAQYSATYLPSNAPKTTENGQTGTNQCGTTASQNSSCQNAYINSVEDFCLWGPPEPNHAVGNDERIVVAWCMKDGTGSRLIPDGTIQGAHFVQTPDFIQITGVGDLTKINVLKGDEGGELDPHGADGNGNPVGGLVFSTAFGALQQVHEWTQFVSDTQFCFRACTGNRATQFCEHIYDVMGCNWNMPASYDAGTFENCKGDSGEPMGLYGGSKFQQGQPVTPPAHHIPSSSSCSKFTSIGNGAVVVAGSSTATSSAANTASVSTTKGSASQTSPPGSTRPTTGSASTPSASQTGNAAMSLRRGSNVELICIALGSFFISFLAGHWSIS</sequence>
<evidence type="ECO:0000313" key="4">
    <source>
        <dbReference type="EMBL" id="KAL0959888.1"/>
    </source>
</evidence>
<gene>
    <name evidence="4" type="ORF">HGRIS_011556</name>
</gene>
<evidence type="ECO:0008006" key="6">
    <source>
        <dbReference type="Google" id="ProtNLM"/>
    </source>
</evidence>
<dbReference type="EMBL" id="JASNQZ010000002">
    <property type="protein sequence ID" value="KAL0959888.1"/>
    <property type="molecule type" value="Genomic_DNA"/>
</dbReference>
<accession>A0ABR3JX73</accession>
<comment type="caution">
    <text evidence="4">The sequence shown here is derived from an EMBL/GenBank/DDBJ whole genome shotgun (WGS) entry which is preliminary data.</text>
</comment>
<keyword evidence="5" id="KW-1185">Reference proteome</keyword>
<evidence type="ECO:0000256" key="1">
    <source>
        <dbReference type="SAM" id="MobiDB-lite"/>
    </source>
</evidence>
<keyword evidence="3" id="KW-0732">Signal</keyword>
<name>A0ABR3JX73_9AGAR</name>